<dbReference type="InterPro" id="IPR001650">
    <property type="entry name" value="Helicase_C-like"/>
</dbReference>
<dbReference type="InterPro" id="IPR050628">
    <property type="entry name" value="SNF2_RAD54_helicase_TF"/>
</dbReference>
<feature type="compositionally biased region" description="Acidic residues" evidence="4">
    <location>
        <begin position="1532"/>
        <end position="1550"/>
    </location>
</feature>
<keyword evidence="2" id="KW-0378">Hydrolase</keyword>
<dbReference type="Gene3D" id="3.40.50.10810">
    <property type="entry name" value="Tandem AAA-ATPase domain"/>
    <property type="match status" value="1"/>
</dbReference>
<evidence type="ECO:0000259" key="5">
    <source>
        <dbReference type="PROSITE" id="PS51194"/>
    </source>
</evidence>
<keyword evidence="3" id="KW-0067">ATP-binding</keyword>
<feature type="compositionally biased region" description="Acidic residues" evidence="4">
    <location>
        <begin position="1420"/>
        <end position="1430"/>
    </location>
</feature>
<evidence type="ECO:0000313" key="7">
    <source>
        <dbReference type="Proteomes" id="UP000054007"/>
    </source>
</evidence>
<feature type="compositionally biased region" description="Basic residues" evidence="4">
    <location>
        <begin position="1512"/>
        <end position="1528"/>
    </location>
</feature>
<feature type="compositionally biased region" description="Basic residues" evidence="4">
    <location>
        <begin position="1217"/>
        <end position="1226"/>
    </location>
</feature>
<dbReference type="CDD" id="cd18793">
    <property type="entry name" value="SF2_C_SNF"/>
    <property type="match status" value="1"/>
</dbReference>
<dbReference type="GO" id="GO:0006281">
    <property type="term" value="P:DNA repair"/>
    <property type="evidence" value="ECO:0007669"/>
    <property type="project" value="TreeGrafter"/>
</dbReference>
<evidence type="ECO:0000256" key="2">
    <source>
        <dbReference type="ARBA" id="ARBA00022801"/>
    </source>
</evidence>
<dbReference type="InterPro" id="IPR049730">
    <property type="entry name" value="SNF2/RAD54-like_C"/>
</dbReference>
<feature type="domain" description="Helicase C-terminal" evidence="5">
    <location>
        <begin position="992"/>
        <end position="1144"/>
    </location>
</feature>
<dbReference type="Pfam" id="PF00271">
    <property type="entry name" value="Helicase_C"/>
    <property type="match status" value="1"/>
</dbReference>
<dbReference type="PROSITE" id="PS51194">
    <property type="entry name" value="HELICASE_CTER"/>
    <property type="match status" value="1"/>
</dbReference>
<organism evidence="6 7">
    <name type="scientific">Cylindrobasidium torrendii FP15055 ss-10</name>
    <dbReference type="NCBI Taxonomy" id="1314674"/>
    <lineage>
        <taxon>Eukaryota</taxon>
        <taxon>Fungi</taxon>
        <taxon>Dikarya</taxon>
        <taxon>Basidiomycota</taxon>
        <taxon>Agaricomycotina</taxon>
        <taxon>Agaricomycetes</taxon>
        <taxon>Agaricomycetidae</taxon>
        <taxon>Agaricales</taxon>
        <taxon>Marasmiineae</taxon>
        <taxon>Physalacriaceae</taxon>
        <taxon>Cylindrobasidium</taxon>
    </lineage>
</organism>
<name>A0A0D7AS66_9AGAR</name>
<evidence type="ECO:0000256" key="3">
    <source>
        <dbReference type="ARBA" id="ARBA00022840"/>
    </source>
</evidence>
<dbReference type="OrthoDB" id="3270319at2759"/>
<feature type="compositionally biased region" description="Basic and acidic residues" evidence="4">
    <location>
        <begin position="1401"/>
        <end position="1411"/>
    </location>
</feature>
<dbReference type="SMART" id="SM00490">
    <property type="entry name" value="HELICc"/>
    <property type="match status" value="1"/>
</dbReference>
<dbReference type="GO" id="GO:0016787">
    <property type="term" value="F:hydrolase activity"/>
    <property type="evidence" value="ECO:0007669"/>
    <property type="project" value="UniProtKB-KW"/>
</dbReference>
<dbReference type="GO" id="GO:0008094">
    <property type="term" value="F:ATP-dependent activity, acting on DNA"/>
    <property type="evidence" value="ECO:0007669"/>
    <property type="project" value="TreeGrafter"/>
</dbReference>
<accession>A0A0D7AS66</accession>
<dbReference type="EMBL" id="KN881023">
    <property type="protein sequence ID" value="KIY61178.1"/>
    <property type="molecule type" value="Genomic_DNA"/>
</dbReference>
<evidence type="ECO:0000256" key="1">
    <source>
        <dbReference type="ARBA" id="ARBA00022741"/>
    </source>
</evidence>
<protein>
    <recommendedName>
        <fullName evidence="5">Helicase C-terminal domain-containing protein</fullName>
    </recommendedName>
</protein>
<evidence type="ECO:0000256" key="4">
    <source>
        <dbReference type="SAM" id="MobiDB-lite"/>
    </source>
</evidence>
<dbReference type="SUPFAM" id="SSF52540">
    <property type="entry name" value="P-loop containing nucleoside triphosphate hydrolases"/>
    <property type="match status" value="2"/>
</dbReference>
<reference evidence="6 7" key="1">
    <citation type="journal article" date="2015" name="Fungal Genet. Biol.">
        <title>Evolution of novel wood decay mechanisms in Agaricales revealed by the genome sequences of Fistulina hepatica and Cylindrobasidium torrendii.</title>
        <authorList>
            <person name="Floudas D."/>
            <person name="Held B.W."/>
            <person name="Riley R."/>
            <person name="Nagy L.G."/>
            <person name="Koehler G."/>
            <person name="Ransdell A.S."/>
            <person name="Younus H."/>
            <person name="Chow J."/>
            <person name="Chiniquy J."/>
            <person name="Lipzen A."/>
            <person name="Tritt A."/>
            <person name="Sun H."/>
            <person name="Haridas S."/>
            <person name="LaButti K."/>
            <person name="Ohm R.A."/>
            <person name="Kues U."/>
            <person name="Blanchette R.A."/>
            <person name="Grigoriev I.V."/>
            <person name="Minto R.E."/>
            <person name="Hibbett D.S."/>
        </authorList>
    </citation>
    <scope>NUCLEOTIDE SEQUENCE [LARGE SCALE GENOMIC DNA]</scope>
    <source>
        <strain evidence="6 7">FP15055 ss-10</strain>
    </source>
</reference>
<evidence type="ECO:0000313" key="6">
    <source>
        <dbReference type="EMBL" id="KIY61178.1"/>
    </source>
</evidence>
<dbReference type="Gene3D" id="3.40.50.300">
    <property type="entry name" value="P-loop containing nucleotide triphosphate hydrolases"/>
    <property type="match status" value="1"/>
</dbReference>
<gene>
    <name evidence="6" type="ORF">CYLTODRAFT_479735</name>
</gene>
<dbReference type="InterPro" id="IPR000330">
    <property type="entry name" value="SNF2_N"/>
</dbReference>
<dbReference type="GO" id="GO:0005524">
    <property type="term" value="F:ATP binding"/>
    <property type="evidence" value="ECO:0007669"/>
    <property type="project" value="UniProtKB-KW"/>
</dbReference>
<keyword evidence="1" id="KW-0547">Nucleotide-binding</keyword>
<keyword evidence="7" id="KW-1185">Reference proteome</keyword>
<dbReference type="STRING" id="1314674.A0A0D7AS66"/>
<dbReference type="Proteomes" id="UP000054007">
    <property type="component" value="Unassembled WGS sequence"/>
</dbReference>
<dbReference type="InterPro" id="IPR038718">
    <property type="entry name" value="SNF2-like_sf"/>
</dbReference>
<dbReference type="Pfam" id="PF00176">
    <property type="entry name" value="SNF2-rel_dom"/>
    <property type="match status" value="1"/>
</dbReference>
<feature type="region of interest" description="Disordered" evidence="4">
    <location>
        <begin position="1203"/>
        <end position="1592"/>
    </location>
</feature>
<proteinExistence type="predicted"/>
<dbReference type="InterPro" id="IPR027417">
    <property type="entry name" value="P-loop_NTPase"/>
</dbReference>
<sequence length="1592" mass="176566">MQTGRHYLSNNHNIKTEFKMGGKAKSQAPVRETSVKLSIIVFAIVLHPELFKPMDIEGEMFPSQIVETLGPRFPPLWDRNAPRVGKDGVEFPWAAKWDEETWHKVVKLIRERVVAYLKEKNTNRISGFKWRTALKTEEGRLMAEFADLALDEKWHIRFDTTFDRCLTENGVTVKKIYDADPTSKSLPGVDAWSQHYGKIAQWMFGYNENWNLRVPETIVYVLKALVTLRLDASRHWLSRQEKASRKRQVAVNSALGTDFLWKPTVPRKLTSRSLTTSLKKMREYRDLLEWTHLTPEEEELVTEEVDLEAEDAFEVMRKRYQGLPEAVMLYEQCFMSIGWMSSLIRRRSGKDTLEGIEIEGKYSIMVNRGKWLGNRVYESAINEMAEMDVGDAEVFRAQVTAYVLEVTQRETPPDIQRLQDMMEGREPEDIFRDILSESGDSVGIEAYRQWDVPTLCHHLGYQQGARPLGFRDWMCSENNRKCLEGDRDKCEHAVPVELFWHQLCCVARIIDNAFNGVRGNIRGLLDGIPASSAARKTAPTALKEGWSNVPGMLVALDVGMGKTVTLLAMIATYAAIVDAQKANKDIKLGVQGKSDLILPSAPHIICVPASLLAQWMLEILKYLKPGMFSVHMVRRSEKSWLEDLESFLNGPQPPHRKILLISHTSLARMWKISSGKQYDAHSVVNWTNKKTVYRFSWGSVSFDESHAARGDNQVTDAFDGLCALSLVKNAATGTPLIQGASDLRAITRIIRPPTYTEEEARLFNTKEADLKRLKRAYGLKLEQIKQNPGSMGDLTTELSGSVSVIQSKVMVIQARLHLLPYILRVTKKTLDNTGQPVTRGLPDNTSIILAVSLSEEELLAADSEFNAKANEAGEKTMKNTGLEGMSGTRFGVINMGLEMAGEDSCLVPKTQEEFLGLTANKLRTLVDVTQRMITLEPGNFIPPTRTIIDKAGHEVEETIHGSQNLILEMDEIGLLPGHDDEWKPPAVVSLDELRAAGKRVPKIVIYMSMAQYHPAVVEILGHWGINALSMSGAYAPSRRAQIQREWEDDENIPVLVISDAGSQGLNLVAADGMILLDTPWSETEVTQIIARSWRHGQKRETFVIRLVAKRSVEYMMIANGISKRDLLDAFMDGKHSPHLIRALTGTGTDEDTSAIFRDLDVKEKDVADLQYTVAVKKRGGRKKKGVKSAPIIEEVEDLTQEVIDVDNLPDTPPPKKSTAKKPRAKKAPKEKEVSDIQPPRRAPRHPSPLDSDSEEDALKLSRPASIKPVDDNMDIDNGNEATAPTTKEKPDAPSENPEGQTSSPLLPPHGNPTGSGVRPTPPAASPNSPAASPSPPVRPDSPADGAPSPRGMEGIEDSPPIASQWKAQQLAEQRRSDRDASASEDEEAEKEAQDEPMAPAPRDEEAEKEAQDEPMAPPPGDEEAETEAQDEPMAPALPAKESSRRESPEPIEPGSQPGQDEMEVDTPDQPVDTSIGPHGGRRPESPLTPADSDGESRPAIKRGLSSPESGKGKAKRAKVPRKARTRRHVSPEQEEEEQASEPDVNLEDPESPAPSKRLLGSFRTAPAEPKASGSKAGGSGAKAGSAKRRGRK</sequence>
<dbReference type="GO" id="GO:0005634">
    <property type="term" value="C:nucleus"/>
    <property type="evidence" value="ECO:0007669"/>
    <property type="project" value="TreeGrafter"/>
</dbReference>
<feature type="compositionally biased region" description="Acidic residues" evidence="4">
    <location>
        <begin position="1382"/>
        <end position="1394"/>
    </location>
</feature>
<feature type="compositionally biased region" description="Basic and acidic residues" evidence="4">
    <location>
        <begin position="1372"/>
        <end position="1381"/>
    </location>
</feature>
<dbReference type="PANTHER" id="PTHR45626">
    <property type="entry name" value="TRANSCRIPTION TERMINATION FACTOR 2-RELATED"/>
    <property type="match status" value="1"/>
</dbReference>